<evidence type="ECO:0000313" key="3">
    <source>
        <dbReference type="Proteomes" id="UP000198211"/>
    </source>
</evidence>
<dbReference type="OrthoDB" id="143342at2759"/>
<proteinExistence type="predicted"/>
<dbReference type="AlphaFoldDB" id="A0A225UPP8"/>
<gene>
    <name evidence="2" type="ORF">PHMEG_00035175</name>
</gene>
<dbReference type="Proteomes" id="UP000198211">
    <property type="component" value="Unassembled WGS sequence"/>
</dbReference>
<feature type="compositionally biased region" description="Basic residues" evidence="1">
    <location>
        <begin position="116"/>
        <end position="127"/>
    </location>
</feature>
<evidence type="ECO:0000313" key="2">
    <source>
        <dbReference type="EMBL" id="OWY94958.1"/>
    </source>
</evidence>
<feature type="compositionally biased region" description="Basic and acidic residues" evidence="1">
    <location>
        <begin position="99"/>
        <end position="115"/>
    </location>
</feature>
<accession>A0A225UPP8</accession>
<feature type="compositionally biased region" description="Low complexity" evidence="1">
    <location>
        <begin position="72"/>
        <end position="83"/>
    </location>
</feature>
<dbReference type="EMBL" id="NBNE01013609">
    <property type="protein sequence ID" value="OWY94958.1"/>
    <property type="molecule type" value="Genomic_DNA"/>
</dbReference>
<comment type="caution">
    <text evidence="2">The sequence shown here is derived from an EMBL/GenBank/DDBJ whole genome shotgun (WGS) entry which is preliminary data.</text>
</comment>
<feature type="region of interest" description="Disordered" evidence="1">
    <location>
        <begin position="65"/>
        <end position="127"/>
    </location>
</feature>
<reference evidence="3" key="1">
    <citation type="submission" date="2017-03" db="EMBL/GenBank/DDBJ databases">
        <title>Phytopthora megakarya and P. palmivora, two closely related causual agents of cacao black pod achieved similar genome size and gene model numbers by different mechanisms.</title>
        <authorList>
            <person name="Ali S."/>
            <person name="Shao J."/>
            <person name="Larry D.J."/>
            <person name="Kronmiller B."/>
            <person name="Shen D."/>
            <person name="Strem M.D."/>
            <person name="Melnick R.L."/>
            <person name="Guiltinan M.J."/>
            <person name="Tyler B.M."/>
            <person name="Meinhardt L.W."/>
            <person name="Bailey B.A."/>
        </authorList>
    </citation>
    <scope>NUCLEOTIDE SEQUENCE [LARGE SCALE GENOMIC DNA]</scope>
    <source>
        <strain evidence="3">zdho120</strain>
    </source>
</reference>
<evidence type="ECO:0000256" key="1">
    <source>
        <dbReference type="SAM" id="MobiDB-lite"/>
    </source>
</evidence>
<sequence>MFHAPRSKIHCTHIPAPFACCAPPRRKECEVKRSGTPDFSVILLKTRLTEAVGADWVARARAMASSGQVAKSSSGKSESPCSSEVLTRMKRTKNMFPEPMERFTLRRSVRSDARPNRNHSKHNSAAS</sequence>
<keyword evidence="3" id="KW-1185">Reference proteome</keyword>
<organism evidence="2 3">
    <name type="scientific">Phytophthora megakarya</name>
    <dbReference type="NCBI Taxonomy" id="4795"/>
    <lineage>
        <taxon>Eukaryota</taxon>
        <taxon>Sar</taxon>
        <taxon>Stramenopiles</taxon>
        <taxon>Oomycota</taxon>
        <taxon>Peronosporomycetes</taxon>
        <taxon>Peronosporales</taxon>
        <taxon>Peronosporaceae</taxon>
        <taxon>Phytophthora</taxon>
    </lineage>
</organism>
<name>A0A225UPP8_9STRA</name>
<protein>
    <submittedName>
        <fullName evidence="2">Uncharacterized protein</fullName>
    </submittedName>
</protein>